<feature type="transmembrane region" description="Helical" evidence="7">
    <location>
        <begin position="394"/>
        <end position="416"/>
    </location>
</feature>
<protein>
    <submittedName>
        <fullName evidence="9">Major facilitator superfamily domain-containing protein</fullName>
    </submittedName>
</protein>
<evidence type="ECO:0000256" key="3">
    <source>
        <dbReference type="ARBA" id="ARBA00022692"/>
    </source>
</evidence>
<evidence type="ECO:0000256" key="5">
    <source>
        <dbReference type="ARBA" id="ARBA00023136"/>
    </source>
</evidence>
<dbReference type="InterPro" id="IPR011701">
    <property type="entry name" value="MFS"/>
</dbReference>
<sequence length="506" mass="55809">MDPRVPRSVLSYGTMDTTSPPVGAEASTQPKARDDGQIVESTCVNTIPEAEDEANSFFERHIRLKVDLRLCTIAGILCSLNLLDSGVISNASVTSMLTDLELDKGNRYSVAIFIFTCSSIAFQLPSTVAVRTFGPRTWFSIITFTFGIITLCTGFIHTWQQMIILRILLGATMSGVYPGLIYLISTWYTRQEQQLRFAFLQSGQVIVLATGNIVNYGLNQLDGRAGLAGWRWMFAVQGLITCIIGIATYWWMVEFPENSHECFMFLSKEESTVAAKRIHRDRGDVHADAFAPKKVLVHAADIKVYGFAVLFFLQNIVSTALSYFLPIILERGMGFSSARSILLSAPPYYWAVIPASLSSFVGDRYRLRGPIIIFNAVCLIAGFAMLGFSDVVAVRYMGTFVATGAFVANWAALSAYQANNIVGQWKRVFTSATCTAFNGAGGIAGSYVVRSHEAPNYLTAVWISIGSHILMIAIIAAFSVHFAIANRAQKEGRRVLENMVGFRYTY</sequence>
<feature type="transmembrane region" description="Helical" evidence="7">
    <location>
        <begin position="68"/>
        <end position="88"/>
    </location>
</feature>
<evidence type="ECO:0000259" key="8">
    <source>
        <dbReference type="PROSITE" id="PS50850"/>
    </source>
</evidence>
<dbReference type="InterPro" id="IPR036259">
    <property type="entry name" value="MFS_trans_sf"/>
</dbReference>
<feature type="transmembrane region" description="Helical" evidence="7">
    <location>
        <begin position="137"/>
        <end position="157"/>
    </location>
</feature>
<gene>
    <name evidence="9" type="ORF">IWZ03DRAFT_369544</name>
</gene>
<comment type="subcellular location">
    <subcellularLocation>
        <location evidence="1">Membrane</location>
        <topology evidence="1">Multi-pass membrane protein</topology>
    </subcellularLocation>
</comment>
<keyword evidence="10" id="KW-1185">Reference proteome</keyword>
<dbReference type="SUPFAM" id="SSF103473">
    <property type="entry name" value="MFS general substrate transporter"/>
    <property type="match status" value="1"/>
</dbReference>
<keyword evidence="2" id="KW-0813">Transport</keyword>
<evidence type="ECO:0000313" key="9">
    <source>
        <dbReference type="EMBL" id="KAK7521830.1"/>
    </source>
</evidence>
<feature type="region of interest" description="Disordered" evidence="6">
    <location>
        <begin position="1"/>
        <end position="35"/>
    </location>
</feature>
<dbReference type="PROSITE" id="PS50850">
    <property type="entry name" value="MFS"/>
    <property type="match status" value="1"/>
</dbReference>
<feature type="compositionally biased region" description="Polar residues" evidence="6">
    <location>
        <begin position="14"/>
        <end position="30"/>
    </location>
</feature>
<proteinExistence type="predicted"/>
<name>A0ABR1KW08_9PEZI</name>
<dbReference type="PANTHER" id="PTHR43791:SF58">
    <property type="entry name" value="TRANSPORTER, PUTATIVE (AFU_ORTHOLOGUE AFUA_8G04470)-RELATED"/>
    <property type="match status" value="1"/>
</dbReference>
<dbReference type="Gene3D" id="1.20.1250.20">
    <property type="entry name" value="MFS general substrate transporter like domains"/>
    <property type="match status" value="2"/>
</dbReference>
<keyword evidence="4 7" id="KW-1133">Transmembrane helix</keyword>
<feature type="transmembrane region" description="Helical" evidence="7">
    <location>
        <begin position="163"/>
        <end position="185"/>
    </location>
</feature>
<feature type="transmembrane region" description="Helical" evidence="7">
    <location>
        <begin position="304"/>
        <end position="329"/>
    </location>
</feature>
<reference evidence="9 10" key="1">
    <citation type="submission" date="2024-04" db="EMBL/GenBank/DDBJ databases">
        <title>Phyllosticta paracitricarpa is synonymous to the EU quarantine fungus P. citricarpa based on phylogenomic analyses.</title>
        <authorList>
            <consortium name="Lawrence Berkeley National Laboratory"/>
            <person name="Van Ingen-Buijs V.A."/>
            <person name="Van Westerhoven A.C."/>
            <person name="Haridas S."/>
            <person name="Skiadas P."/>
            <person name="Martin F."/>
            <person name="Groenewald J.Z."/>
            <person name="Crous P.W."/>
            <person name="Seidl M.F."/>
        </authorList>
    </citation>
    <scope>NUCLEOTIDE SEQUENCE [LARGE SCALE GENOMIC DNA]</scope>
    <source>
        <strain evidence="9 10">CBS 123371</strain>
    </source>
</reference>
<comment type="caution">
    <text evidence="9">The sequence shown here is derived from an EMBL/GenBank/DDBJ whole genome shotgun (WGS) entry which is preliminary data.</text>
</comment>
<dbReference type="InterPro" id="IPR020846">
    <property type="entry name" value="MFS_dom"/>
</dbReference>
<dbReference type="PANTHER" id="PTHR43791">
    <property type="entry name" value="PERMEASE-RELATED"/>
    <property type="match status" value="1"/>
</dbReference>
<organism evidence="9 10">
    <name type="scientific">Phyllosticta citriasiana</name>
    <dbReference type="NCBI Taxonomy" id="595635"/>
    <lineage>
        <taxon>Eukaryota</taxon>
        <taxon>Fungi</taxon>
        <taxon>Dikarya</taxon>
        <taxon>Ascomycota</taxon>
        <taxon>Pezizomycotina</taxon>
        <taxon>Dothideomycetes</taxon>
        <taxon>Dothideomycetes incertae sedis</taxon>
        <taxon>Botryosphaeriales</taxon>
        <taxon>Phyllostictaceae</taxon>
        <taxon>Phyllosticta</taxon>
    </lineage>
</organism>
<feature type="transmembrane region" description="Helical" evidence="7">
    <location>
        <begin position="108"/>
        <end position="130"/>
    </location>
</feature>
<keyword evidence="5 7" id="KW-0472">Membrane</keyword>
<feature type="domain" description="Major facilitator superfamily (MFS) profile" evidence="8">
    <location>
        <begin position="70"/>
        <end position="491"/>
    </location>
</feature>
<evidence type="ECO:0000256" key="2">
    <source>
        <dbReference type="ARBA" id="ARBA00022448"/>
    </source>
</evidence>
<feature type="transmembrane region" description="Helical" evidence="7">
    <location>
        <begin position="369"/>
        <end position="388"/>
    </location>
</feature>
<feature type="transmembrane region" description="Helical" evidence="7">
    <location>
        <begin position="197"/>
        <end position="218"/>
    </location>
</feature>
<evidence type="ECO:0000313" key="10">
    <source>
        <dbReference type="Proteomes" id="UP001363622"/>
    </source>
</evidence>
<feature type="transmembrane region" description="Helical" evidence="7">
    <location>
        <begin position="341"/>
        <end position="362"/>
    </location>
</feature>
<dbReference type="Proteomes" id="UP001363622">
    <property type="component" value="Unassembled WGS sequence"/>
</dbReference>
<evidence type="ECO:0000256" key="7">
    <source>
        <dbReference type="SAM" id="Phobius"/>
    </source>
</evidence>
<feature type="transmembrane region" description="Helical" evidence="7">
    <location>
        <begin position="461"/>
        <end position="484"/>
    </location>
</feature>
<feature type="transmembrane region" description="Helical" evidence="7">
    <location>
        <begin position="230"/>
        <end position="251"/>
    </location>
</feature>
<accession>A0ABR1KW08</accession>
<feature type="transmembrane region" description="Helical" evidence="7">
    <location>
        <begin position="428"/>
        <end position="449"/>
    </location>
</feature>
<evidence type="ECO:0000256" key="1">
    <source>
        <dbReference type="ARBA" id="ARBA00004141"/>
    </source>
</evidence>
<evidence type="ECO:0000256" key="6">
    <source>
        <dbReference type="SAM" id="MobiDB-lite"/>
    </source>
</evidence>
<keyword evidence="3 7" id="KW-0812">Transmembrane</keyword>
<evidence type="ECO:0000256" key="4">
    <source>
        <dbReference type="ARBA" id="ARBA00022989"/>
    </source>
</evidence>
<dbReference type="Pfam" id="PF07690">
    <property type="entry name" value="MFS_1"/>
    <property type="match status" value="1"/>
</dbReference>
<dbReference type="EMBL" id="JBBPHU010000002">
    <property type="protein sequence ID" value="KAK7521830.1"/>
    <property type="molecule type" value="Genomic_DNA"/>
</dbReference>